<evidence type="ECO:0000256" key="7">
    <source>
        <dbReference type="ARBA" id="ARBA00023209"/>
    </source>
</evidence>
<evidence type="ECO:0000259" key="12">
    <source>
        <dbReference type="PROSITE" id="PS50035"/>
    </source>
</evidence>
<keyword evidence="11" id="KW-1133">Transmembrane helix</keyword>
<feature type="domain" description="PLD phosphodiesterase" evidence="12">
    <location>
        <begin position="209"/>
        <end position="236"/>
    </location>
</feature>
<dbReference type="GO" id="GO:0005524">
    <property type="term" value="F:ATP binding"/>
    <property type="evidence" value="ECO:0007669"/>
    <property type="project" value="UniProtKB-KW"/>
</dbReference>
<dbReference type="GO" id="GO:0005739">
    <property type="term" value="C:mitochondrion"/>
    <property type="evidence" value="ECO:0007669"/>
    <property type="project" value="UniProtKB-SubCell"/>
</dbReference>
<evidence type="ECO:0000256" key="11">
    <source>
        <dbReference type="SAM" id="Phobius"/>
    </source>
</evidence>
<comment type="subcellular location">
    <subcellularLocation>
        <location evidence="10">Mitochondrion</location>
    </subcellularLocation>
</comment>
<keyword evidence="10" id="KW-0067">ATP-binding</keyword>
<dbReference type="VEuPathDB" id="TriTrypDB:TvY486_0801130"/>
<dbReference type="AlphaFoldDB" id="G0U0A7"/>
<evidence type="ECO:0000256" key="9">
    <source>
        <dbReference type="ARBA" id="ARBA00048586"/>
    </source>
</evidence>
<dbReference type="UniPathway" id="UPA00084">
    <property type="reaction ID" value="UER00503"/>
</dbReference>
<dbReference type="InterPro" id="IPR001736">
    <property type="entry name" value="PLipase_D/transphosphatidylase"/>
</dbReference>
<keyword evidence="11" id="KW-0812">Transmembrane</keyword>
<keyword evidence="8 10" id="KW-1208">Phospholipid metabolism</keyword>
<keyword evidence="11" id="KW-0472">Membrane</keyword>
<keyword evidence="10" id="KW-0496">Mitochondrion</keyword>
<evidence type="ECO:0000256" key="5">
    <source>
        <dbReference type="ARBA" id="ARBA00022737"/>
    </source>
</evidence>
<accession>G0U0A7</accession>
<gene>
    <name evidence="13" type="ORF">TVY486_0801130</name>
</gene>
<dbReference type="GO" id="GO:0008444">
    <property type="term" value="F:CDP-diacylglycerol-glycerol-3-phosphate 3-phosphatidyltransferase activity"/>
    <property type="evidence" value="ECO:0007669"/>
    <property type="project" value="UniProtKB-EC"/>
</dbReference>
<name>G0U0A7_TRYVY</name>
<keyword evidence="10" id="KW-0547">Nucleotide-binding</keyword>
<comment type="similarity">
    <text evidence="2 10">Belongs to the CDP-alcohol phosphatidyltransferase class-II family.</text>
</comment>
<sequence>MTAFLVYLIVFSIIAVMTIAIFRKSGIADASSVECSLGFFTEALCAHKRRNCNIQKQRKALLAHGLEEQAEVFSFLSSCCCTLPVRAKTVNIINGASAFYAELKSQIEQSERSIVISSLYIGDGPLAQQLVTTLQQRVIKAQEANQEFEVCILLDYNRMHNSRNMDTVSQLLSLPNSTASSHVRVRLFLFQSPCCWNTIATPFGRVREALGVQHTKIFCFDGRCTLLTGANLSDDYFTTRIDRYVVISDNERVAEWFSSLVEALCDLSYPVKEGKKFGDNTASAVGEGSGGMPQKVSSVVILPNVAGVDPSTASSVFSVYARTRLRQFAVRAVEIAGKGTGDGEEPYDTFLFPTIQCARANVFHDSAVLRQLFCMARANAHIFLMSPYLNIYSQFLEEIMGGSSRCDLITASASANGWRTSRGISRLIPLFYLQLQRFFFNLTKTRGCSDRVKLWEFNTEGMTFHAKGLWFTEKSEAKLSAVDFVRLVSATDGNANDDMAITAEGQDAWSALGLPYLVAYGSTNYGHRSVYKDVEAEVFLCTTDQSLREALRQELIFLLKQSVAVTEDRFVTDSRGPFQLLVSFLVQMGRNFF</sequence>
<dbReference type="CDD" id="cd09137">
    <property type="entry name" value="PLDc_PGS1_euk_2"/>
    <property type="match status" value="1"/>
</dbReference>
<dbReference type="PROSITE" id="PS50035">
    <property type="entry name" value="PLD"/>
    <property type="match status" value="1"/>
</dbReference>
<keyword evidence="4 10" id="KW-0808">Transferase</keyword>
<proteinExistence type="inferred from homology"/>
<feature type="transmembrane region" description="Helical" evidence="11">
    <location>
        <begin position="6"/>
        <end position="22"/>
    </location>
</feature>
<dbReference type="EMBL" id="HE573024">
    <property type="protein sequence ID" value="CCC49505.1"/>
    <property type="molecule type" value="Genomic_DNA"/>
</dbReference>
<keyword evidence="3 10" id="KW-0444">Lipid biosynthesis</keyword>
<reference evidence="13" key="1">
    <citation type="journal article" date="2012" name="Proc. Natl. Acad. Sci. U.S.A.">
        <title>Antigenic diversity is generated by distinct evolutionary mechanisms in African trypanosome species.</title>
        <authorList>
            <person name="Jackson A.P."/>
            <person name="Berry A."/>
            <person name="Aslett M."/>
            <person name="Allison H.C."/>
            <person name="Burton P."/>
            <person name="Vavrova-Anderson J."/>
            <person name="Brown R."/>
            <person name="Browne H."/>
            <person name="Corton N."/>
            <person name="Hauser H."/>
            <person name="Gamble J."/>
            <person name="Gilderthorp R."/>
            <person name="Marcello L."/>
            <person name="McQuillan J."/>
            <person name="Otto T.D."/>
            <person name="Quail M.A."/>
            <person name="Sanders M.J."/>
            <person name="van Tonder A."/>
            <person name="Ginger M.L."/>
            <person name="Field M.C."/>
            <person name="Barry J.D."/>
            <person name="Hertz-Fowler C."/>
            <person name="Berriman M."/>
        </authorList>
    </citation>
    <scope>NUCLEOTIDE SEQUENCE</scope>
    <source>
        <strain evidence="13">Y486</strain>
    </source>
</reference>
<dbReference type="GO" id="GO:0032049">
    <property type="term" value="P:cardiolipin biosynthetic process"/>
    <property type="evidence" value="ECO:0007669"/>
    <property type="project" value="InterPro"/>
</dbReference>
<dbReference type="InterPro" id="IPR016270">
    <property type="entry name" value="PGS1"/>
</dbReference>
<dbReference type="PANTHER" id="PTHR12586">
    <property type="entry name" value="CDP-DIACYLGLYCEROL--SERINE O-PHOSPHATIDYLTRANSFERASE"/>
    <property type="match status" value="1"/>
</dbReference>
<comment type="pathway">
    <text evidence="1 10">Phospholipid metabolism; phosphatidylglycerol biosynthesis; phosphatidylglycerol from CDP-diacylglycerol: step 1/2.</text>
</comment>
<organism evidence="13">
    <name type="scientific">Trypanosoma vivax (strain Y486)</name>
    <dbReference type="NCBI Taxonomy" id="1055687"/>
    <lineage>
        <taxon>Eukaryota</taxon>
        <taxon>Discoba</taxon>
        <taxon>Euglenozoa</taxon>
        <taxon>Kinetoplastea</taxon>
        <taxon>Metakinetoplastina</taxon>
        <taxon>Trypanosomatida</taxon>
        <taxon>Trypanosomatidae</taxon>
        <taxon>Trypanosoma</taxon>
        <taxon>Duttonella</taxon>
    </lineage>
</organism>
<evidence type="ECO:0000256" key="10">
    <source>
        <dbReference type="RuleBase" id="RU365024"/>
    </source>
</evidence>
<evidence type="ECO:0000256" key="3">
    <source>
        <dbReference type="ARBA" id="ARBA00022516"/>
    </source>
</evidence>
<evidence type="ECO:0000256" key="2">
    <source>
        <dbReference type="ARBA" id="ARBA00010682"/>
    </source>
</evidence>
<dbReference type="EC" id="2.7.8.5" evidence="10"/>
<dbReference type="PANTHER" id="PTHR12586:SF1">
    <property type="entry name" value="CDP-DIACYLGLYCEROL--GLYCEROL-3-PHOSPHATE 3-PHOSPHATIDYLTRANSFERASE, MITOCHONDRIAL"/>
    <property type="match status" value="1"/>
</dbReference>
<comment type="function">
    <text evidence="10">Functions in the biosynthesis of the anionic phospholipids phosphatidylglycerol and cardiolipin.</text>
</comment>
<keyword evidence="5" id="KW-0677">Repeat</keyword>
<protein>
    <recommendedName>
        <fullName evidence="10">CDP-diacylglycerol--glycerol-3-phosphate 3-phosphatidyltransferase</fullName>
        <ecNumber evidence="10">2.7.8.5</ecNumber>
    </recommendedName>
</protein>
<evidence type="ECO:0000256" key="4">
    <source>
        <dbReference type="ARBA" id="ARBA00022679"/>
    </source>
</evidence>
<dbReference type="SUPFAM" id="SSF56024">
    <property type="entry name" value="Phospholipase D/nuclease"/>
    <property type="match status" value="1"/>
</dbReference>
<keyword evidence="7 10" id="KW-0594">Phospholipid biosynthesis</keyword>
<keyword evidence="6 10" id="KW-0443">Lipid metabolism</keyword>
<evidence type="ECO:0000256" key="8">
    <source>
        <dbReference type="ARBA" id="ARBA00023264"/>
    </source>
</evidence>
<evidence type="ECO:0000313" key="13">
    <source>
        <dbReference type="EMBL" id="CCC49505.1"/>
    </source>
</evidence>
<dbReference type="SMART" id="SM00155">
    <property type="entry name" value="PLDc"/>
    <property type="match status" value="1"/>
</dbReference>
<comment type="catalytic activity">
    <reaction evidence="9 10">
        <text>a CDP-1,2-diacyl-sn-glycerol + sn-glycerol 3-phosphate = a 1,2-diacyl-sn-glycero-3-phospho-(1'-sn-glycero-3'-phosphate) + CMP + H(+)</text>
        <dbReference type="Rhea" id="RHEA:12593"/>
        <dbReference type="ChEBI" id="CHEBI:15378"/>
        <dbReference type="ChEBI" id="CHEBI:57597"/>
        <dbReference type="ChEBI" id="CHEBI:58332"/>
        <dbReference type="ChEBI" id="CHEBI:60110"/>
        <dbReference type="ChEBI" id="CHEBI:60377"/>
        <dbReference type="EC" id="2.7.8.5"/>
    </reaction>
</comment>
<evidence type="ECO:0000256" key="1">
    <source>
        <dbReference type="ARBA" id="ARBA00005042"/>
    </source>
</evidence>
<evidence type="ECO:0000256" key="6">
    <source>
        <dbReference type="ARBA" id="ARBA00023098"/>
    </source>
</evidence>
<dbReference type="Gene3D" id="3.30.870.10">
    <property type="entry name" value="Endonuclease Chain A"/>
    <property type="match status" value="2"/>
</dbReference>